<name>C8VWP1_DESAS</name>
<dbReference type="eggNOG" id="ENOG5032AIJ">
    <property type="taxonomic scope" value="Bacteria"/>
</dbReference>
<evidence type="ECO:0000313" key="2">
    <source>
        <dbReference type="Proteomes" id="UP000002217"/>
    </source>
</evidence>
<reference evidence="1 2" key="1">
    <citation type="journal article" date="2009" name="Stand. Genomic Sci.">
        <title>Complete genome sequence of Desulfotomaculum acetoxidans type strain (5575).</title>
        <authorList>
            <person name="Spring S."/>
            <person name="Lapidus A."/>
            <person name="Schroder M."/>
            <person name="Gleim D."/>
            <person name="Sims D."/>
            <person name="Meincke L."/>
            <person name="Glavina Del Rio T."/>
            <person name="Tice H."/>
            <person name="Copeland A."/>
            <person name="Cheng J.F."/>
            <person name="Lucas S."/>
            <person name="Chen F."/>
            <person name="Nolan M."/>
            <person name="Bruce D."/>
            <person name="Goodwin L."/>
            <person name="Pitluck S."/>
            <person name="Ivanova N."/>
            <person name="Mavromatis K."/>
            <person name="Mikhailova N."/>
            <person name="Pati A."/>
            <person name="Chen A."/>
            <person name="Palaniappan K."/>
            <person name="Land M."/>
            <person name="Hauser L."/>
            <person name="Chang Y.J."/>
            <person name="Jeffries C.D."/>
            <person name="Chain P."/>
            <person name="Saunders E."/>
            <person name="Brettin T."/>
            <person name="Detter J.C."/>
            <person name="Goker M."/>
            <person name="Bristow J."/>
            <person name="Eisen J.A."/>
            <person name="Markowitz V."/>
            <person name="Hugenholtz P."/>
            <person name="Kyrpides N.C."/>
            <person name="Klenk H.P."/>
            <person name="Han C."/>
        </authorList>
    </citation>
    <scope>NUCLEOTIDE SEQUENCE [LARGE SCALE GENOMIC DNA]</scope>
    <source>
        <strain evidence="2">ATCC 49208 / DSM 771 / VKM B-1644</strain>
    </source>
</reference>
<dbReference type="RefSeq" id="WP_015759091.1">
    <property type="nucleotide sequence ID" value="NC_013216.1"/>
</dbReference>
<keyword evidence="2" id="KW-1185">Reference proteome</keyword>
<accession>C8VWP1</accession>
<organism evidence="1 2">
    <name type="scientific">Desulfofarcimen acetoxidans (strain ATCC 49208 / DSM 771 / KCTC 5769 / VKM B-1644 / 5575)</name>
    <name type="common">Desulfotomaculum acetoxidans</name>
    <dbReference type="NCBI Taxonomy" id="485916"/>
    <lineage>
        <taxon>Bacteria</taxon>
        <taxon>Bacillati</taxon>
        <taxon>Bacillota</taxon>
        <taxon>Clostridia</taxon>
        <taxon>Eubacteriales</taxon>
        <taxon>Peptococcaceae</taxon>
        <taxon>Desulfofarcimen</taxon>
    </lineage>
</organism>
<dbReference type="OrthoDB" id="254488at2"/>
<dbReference type="Proteomes" id="UP000002217">
    <property type="component" value="Chromosome"/>
</dbReference>
<evidence type="ECO:0000313" key="1">
    <source>
        <dbReference type="EMBL" id="ACV64405.1"/>
    </source>
</evidence>
<gene>
    <name evidence="1" type="ordered locus">Dtox_3697</name>
</gene>
<dbReference type="HOGENOM" id="CLU_1048581_0_0_9"/>
<dbReference type="KEGG" id="dae:Dtox_3697"/>
<proteinExistence type="predicted"/>
<dbReference type="AlphaFoldDB" id="C8VWP1"/>
<dbReference type="EMBL" id="CP001720">
    <property type="protein sequence ID" value="ACV64405.1"/>
    <property type="molecule type" value="Genomic_DNA"/>
</dbReference>
<protein>
    <submittedName>
        <fullName evidence="1">Uncharacterized protein</fullName>
    </submittedName>
</protein>
<sequence>MINKYLLYIDILGFSNLVKNDYTKIDKIYKLINSLNVHKHYAFNTIVFSDTILVYNSKEPRSEEEHKYLVMYAVEFAQDLWFRTVGKEIFFRGILRYGPFNHNKLSHIDAFYGDALIESYLKEKDLNCCGLFIDNSCIKYNDIFPTLKYDKNLNYVFYLQSLERLMLNTDGNLSTDPFFLNSTYDYWSILWDLRYLRDINNLMTNHPEPKVRSKYLITWHIYRARYRKILDLLEQADFNPLVICNEYDWSEMEESFSEQIESWYE</sequence>